<keyword evidence="9" id="KW-1185">Reference proteome</keyword>
<reference evidence="8 9" key="1">
    <citation type="submission" date="2018-04" db="EMBL/GenBank/DDBJ databases">
        <title>Genomic Encyclopedia of Archaeal and Bacterial Type Strains, Phase II (KMG-II): from individual species to whole genera.</title>
        <authorList>
            <person name="Goeker M."/>
        </authorList>
    </citation>
    <scope>NUCLEOTIDE SEQUENCE [LARGE SCALE GENOMIC DNA]</scope>
    <source>
        <strain evidence="8 9">DSM 26809</strain>
    </source>
</reference>
<evidence type="ECO:0000313" key="8">
    <source>
        <dbReference type="EMBL" id="PTQ96688.1"/>
    </source>
</evidence>
<protein>
    <submittedName>
        <fullName evidence="8">O-antigen/teichoic acid export membrane protein</fullName>
    </submittedName>
</protein>
<comment type="caution">
    <text evidence="8">The sequence shown here is derived from an EMBL/GenBank/DDBJ whole genome shotgun (WGS) entry which is preliminary data.</text>
</comment>
<evidence type="ECO:0000256" key="4">
    <source>
        <dbReference type="ARBA" id="ARBA00022692"/>
    </source>
</evidence>
<dbReference type="RefSeq" id="WP_107828645.1">
    <property type="nucleotide sequence ID" value="NZ_CP160205.1"/>
</dbReference>
<proteinExistence type="inferred from homology"/>
<dbReference type="EMBL" id="QAOQ01000004">
    <property type="protein sequence ID" value="PTQ96688.1"/>
    <property type="molecule type" value="Genomic_DNA"/>
</dbReference>
<evidence type="ECO:0000256" key="6">
    <source>
        <dbReference type="ARBA" id="ARBA00023136"/>
    </source>
</evidence>
<accession>A0A2T5J9E0</accession>
<evidence type="ECO:0000313" key="9">
    <source>
        <dbReference type="Proteomes" id="UP000244168"/>
    </source>
</evidence>
<evidence type="ECO:0000256" key="2">
    <source>
        <dbReference type="ARBA" id="ARBA00007430"/>
    </source>
</evidence>
<sequence length="479" mass="53874">MDLRKTAVSSILWSLWQQVSLKIVSFCITIYISRLLDPAQFGLIAMLSIFVAIGNSLMDSGLTSSLIRTNHATDRELSTVFYFNLIGSVVLYLGFFLAAPLIARFYHQPILVPLARVYGLIFISNAFFGIQSALLVKEMKFKKQTNIQIPASIIGGIVGIWMAREGFGVWSIAAMYLANSFSSTALHWICSTWRPLLVFDKESFKKHFNFGYKITASGLIDTAYQNLYLIIIGKFFSAGQLGLYSRADSISQLPISNISAAINKATYPLLAKVSEDVVQLKQIYKKLMQQVMFWNAPALILLALIATPLFHLLLTDKWIAAVPYFRLLCISGVMYPLHSYNLNVLKVTGETALYLKIETIKKVISITGIIISINWGIYGLLYFQLLFNFIGYYINSFYTGRLIAYPVKEQIGDVLPIMMTTAFCGLLCHFITTQLFYHIDNSFIQISLTTILFVALYGGINFFSKSAALTDFTHLILKK</sequence>
<comment type="subcellular location">
    <subcellularLocation>
        <location evidence="1">Cell membrane</location>
        <topology evidence="1">Multi-pass membrane protein</topology>
    </subcellularLocation>
</comment>
<feature type="transmembrane region" description="Helical" evidence="7">
    <location>
        <begin position="115"/>
        <end position="135"/>
    </location>
</feature>
<dbReference type="InterPro" id="IPR050833">
    <property type="entry name" value="Poly_Biosynth_Transport"/>
</dbReference>
<dbReference type="PANTHER" id="PTHR30250">
    <property type="entry name" value="PST FAMILY PREDICTED COLANIC ACID TRANSPORTER"/>
    <property type="match status" value="1"/>
</dbReference>
<comment type="similarity">
    <text evidence="2">Belongs to the polysaccharide synthase family.</text>
</comment>
<evidence type="ECO:0000256" key="1">
    <source>
        <dbReference type="ARBA" id="ARBA00004651"/>
    </source>
</evidence>
<feature type="transmembrane region" description="Helical" evidence="7">
    <location>
        <begin position="363"/>
        <end position="383"/>
    </location>
</feature>
<feature type="transmembrane region" description="Helical" evidence="7">
    <location>
        <begin position="169"/>
        <end position="189"/>
    </location>
</feature>
<dbReference type="Proteomes" id="UP000244168">
    <property type="component" value="Unassembled WGS sequence"/>
</dbReference>
<feature type="transmembrane region" description="Helical" evidence="7">
    <location>
        <begin position="39"/>
        <end position="58"/>
    </location>
</feature>
<keyword evidence="4 7" id="KW-0812">Transmembrane</keyword>
<feature type="transmembrane region" description="Helical" evidence="7">
    <location>
        <begin position="79"/>
        <end position="103"/>
    </location>
</feature>
<dbReference type="OrthoDB" id="9770347at2"/>
<dbReference type="Pfam" id="PF13440">
    <property type="entry name" value="Polysacc_synt_3"/>
    <property type="match status" value="1"/>
</dbReference>
<name>A0A2T5J9E0_9SPHI</name>
<gene>
    <name evidence="8" type="ORF">C8P68_104174</name>
</gene>
<dbReference type="GO" id="GO:0005886">
    <property type="term" value="C:plasma membrane"/>
    <property type="evidence" value="ECO:0007669"/>
    <property type="project" value="UniProtKB-SubCell"/>
</dbReference>
<feature type="transmembrane region" description="Helical" evidence="7">
    <location>
        <begin position="443"/>
        <end position="463"/>
    </location>
</feature>
<evidence type="ECO:0000256" key="7">
    <source>
        <dbReference type="SAM" id="Phobius"/>
    </source>
</evidence>
<feature type="transmembrane region" description="Helical" evidence="7">
    <location>
        <begin position="318"/>
        <end position="337"/>
    </location>
</feature>
<evidence type="ECO:0000256" key="5">
    <source>
        <dbReference type="ARBA" id="ARBA00022989"/>
    </source>
</evidence>
<keyword evidence="6 7" id="KW-0472">Membrane</keyword>
<dbReference type="PANTHER" id="PTHR30250:SF10">
    <property type="entry name" value="LIPOPOLYSACCHARIDE BIOSYNTHESIS PROTEIN WZXC"/>
    <property type="match status" value="1"/>
</dbReference>
<organism evidence="8 9">
    <name type="scientific">Mucilaginibacter yixingensis</name>
    <dbReference type="NCBI Taxonomy" id="1295612"/>
    <lineage>
        <taxon>Bacteria</taxon>
        <taxon>Pseudomonadati</taxon>
        <taxon>Bacteroidota</taxon>
        <taxon>Sphingobacteriia</taxon>
        <taxon>Sphingobacteriales</taxon>
        <taxon>Sphingobacteriaceae</taxon>
        <taxon>Mucilaginibacter</taxon>
    </lineage>
</organism>
<keyword evidence="5 7" id="KW-1133">Transmembrane helix</keyword>
<feature type="transmembrane region" description="Helical" evidence="7">
    <location>
        <begin position="291"/>
        <end position="312"/>
    </location>
</feature>
<evidence type="ECO:0000256" key="3">
    <source>
        <dbReference type="ARBA" id="ARBA00022475"/>
    </source>
</evidence>
<dbReference type="CDD" id="cd13127">
    <property type="entry name" value="MATE_tuaB_like"/>
    <property type="match status" value="1"/>
</dbReference>
<feature type="transmembrane region" description="Helical" evidence="7">
    <location>
        <begin position="12"/>
        <end position="33"/>
    </location>
</feature>
<feature type="transmembrane region" description="Helical" evidence="7">
    <location>
        <begin position="414"/>
        <end position="437"/>
    </location>
</feature>
<dbReference type="AlphaFoldDB" id="A0A2T5J9E0"/>
<keyword evidence="3" id="KW-1003">Cell membrane</keyword>